<dbReference type="HOGENOM" id="CLU_3380421_0_0_9"/>
<name>J8XXU3_BACCE</name>
<organism evidence="1 2">
    <name type="scientific">Bacillus cereus HuA2-1</name>
    <dbReference type="NCBI Taxonomy" id="1053201"/>
    <lineage>
        <taxon>Bacteria</taxon>
        <taxon>Bacillati</taxon>
        <taxon>Bacillota</taxon>
        <taxon>Bacilli</taxon>
        <taxon>Bacillales</taxon>
        <taxon>Bacillaceae</taxon>
        <taxon>Bacillus</taxon>
        <taxon>Bacillus cereus group</taxon>
    </lineage>
</organism>
<proteinExistence type="predicted"/>
<evidence type="ECO:0000313" key="1">
    <source>
        <dbReference type="EMBL" id="EJV74103.1"/>
    </source>
</evidence>
<accession>J8XXU3</accession>
<dbReference type="Proteomes" id="UP000004136">
    <property type="component" value="Unassembled WGS sequence"/>
</dbReference>
<evidence type="ECO:0000313" key="2">
    <source>
        <dbReference type="Proteomes" id="UP000004136"/>
    </source>
</evidence>
<sequence>MKPWIKVICITSFVFQMTACSSSTQTAHRLVQN</sequence>
<comment type="caution">
    <text evidence="1">The sequence shown here is derived from an EMBL/GenBank/DDBJ whole genome shotgun (WGS) entry which is preliminary data.</text>
</comment>
<gene>
    <name evidence="1" type="ORF">IG3_05925</name>
</gene>
<protein>
    <submittedName>
        <fullName evidence="1">Uncharacterized protein</fullName>
    </submittedName>
</protein>
<dbReference type="EMBL" id="AHDV01000062">
    <property type="protein sequence ID" value="EJV74103.1"/>
    <property type="molecule type" value="Genomic_DNA"/>
</dbReference>
<reference evidence="1 2" key="1">
    <citation type="submission" date="2012-04" db="EMBL/GenBank/DDBJ databases">
        <title>The Genome Sequence of Bacillus cereus HuA2-1.</title>
        <authorList>
            <consortium name="The Broad Institute Genome Sequencing Platform"/>
            <consortium name="The Broad Institute Genome Sequencing Center for Infectious Disease"/>
            <person name="Feldgarden M."/>
            <person name="Van der Auwera G.A."/>
            <person name="Mahillon J."/>
            <person name="Duprez V."/>
            <person name="Timmery S."/>
            <person name="Mattelet C."/>
            <person name="Dierick K."/>
            <person name="Sun M."/>
            <person name="Yu Z."/>
            <person name="Zhu L."/>
            <person name="Hu X."/>
            <person name="Shank E.B."/>
            <person name="Swiecicka I."/>
            <person name="Hansen B.M."/>
            <person name="Andrup L."/>
            <person name="Young S.K."/>
            <person name="Zeng Q."/>
            <person name="Gargeya S."/>
            <person name="Fitzgerald M."/>
            <person name="Haas B."/>
            <person name="Abouelleil A."/>
            <person name="Alvarado L."/>
            <person name="Arachchi H.M."/>
            <person name="Berlin A."/>
            <person name="Chapman S.B."/>
            <person name="Goldberg J."/>
            <person name="Griggs A."/>
            <person name="Gujja S."/>
            <person name="Hansen M."/>
            <person name="Howarth C."/>
            <person name="Imamovic A."/>
            <person name="Larimer J."/>
            <person name="McCowen C."/>
            <person name="Montmayeur A."/>
            <person name="Murphy C."/>
            <person name="Neiman D."/>
            <person name="Pearson M."/>
            <person name="Priest M."/>
            <person name="Roberts A."/>
            <person name="Saif S."/>
            <person name="Shea T."/>
            <person name="Sisk P."/>
            <person name="Sykes S."/>
            <person name="Wortman J."/>
            <person name="Nusbaum C."/>
            <person name="Birren B."/>
        </authorList>
    </citation>
    <scope>NUCLEOTIDE SEQUENCE [LARGE SCALE GENOMIC DNA]</scope>
    <source>
        <strain evidence="1 2">HuA2-1</strain>
    </source>
</reference>
<dbReference type="AlphaFoldDB" id="J8XXU3"/>